<evidence type="ECO:0000259" key="15">
    <source>
        <dbReference type="Pfam" id="PF02096"/>
    </source>
</evidence>
<evidence type="ECO:0000313" key="18">
    <source>
        <dbReference type="Proteomes" id="UP000825483"/>
    </source>
</evidence>
<dbReference type="Pfam" id="PF14849">
    <property type="entry name" value="YidC_periplas"/>
    <property type="match status" value="1"/>
</dbReference>
<dbReference type="GO" id="GO:0015031">
    <property type="term" value="P:protein transport"/>
    <property type="evidence" value="ECO:0007669"/>
    <property type="project" value="UniProtKB-KW"/>
</dbReference>
<feature type="transmembrane region" description="Helical" evidence="13">
    <location>
        <begin position="388"/>
        <end position="410"/>
    </location>
</feature>
<feature type="transmembrane region" description="Helical" evidence="13">
    <location>
        <begin position="6"/>
        <end position="22"/>
    </location>
</feature>
<dbReference type="GO" id="GO:0005886">
    <property type="term" value="C:plasma membrane"/>
    <property type="evidence" value="ECO:0007669"/>
    <property type="project" value="UniProtKB-SubCell"/>
</dbReference>
<evidence type="ECO:0000256" key="11">
    <source>
        <dbReference type="ARBA" id="ARBA00033245"/>
    </source>
</evidence>
<keyword evidence="8 13" id="KW-1133">Transmembrane helix</keyword>
<evidence type="ECO:0000256" key="6">
    <source>
        <dbReference type="ARBA" id="ARBA00022692"/>
    </source>
</evidence>
<evidence type="ECO:0000256" key="9">
    <source>
        <dbReference type="ARBA" id="ARBA00023136"/>
    </source>
</evidence>
<feature type="compositionally biased region" description="Basic and acidic residues" evidence="14">
    <location>
        <begin position="636"/>
        <end position="651"/>
    </location>
</feature>
<dbReference type="InterPro" id="IPR028055">
    <property type="entry name" value="YidC/Oxa/ALB_C"/>
</dbReference>
<keyword evidence="5 13" id="KW-1003">Cell membrane</keyword>
<comment type="subcellular location">
    <subcellularLocation>
        <location evidence="1">Cell inner membrane</location>
        <topology evidence="1">Multi-pass membrane protein</topology>
    </subcellularLocation>
    <subcellularLocation>
        <location evidence="13">Cell membrane</location>
        <topology evidence="13">Multi-pass membrane protein</topology>
    </subcellularLocation>
</comment>
<dbReference type="InterPro" id="IPR001708">
    <property type="entry name" value="YidC/ALB3/OXA1/COX18"/>
</dbReference>
<dbReference type="EMBL" id="BPUB01000001">
    <property type="protein sequence ID" value="GJG58659.1"/>
    <property type="molecule type" value="Genomic_DNA"/>
</dbReference>
<protein>
    <recommendedName>
        <fullName evidence="3 13">Membrane protein insertase YidC</fullName>
    </recommendedName>
    <alternativeName>
        <fullName evidence="12 13">Foldase YidC</fullName>
    </alternativeName>
    <alternativeName>
        <fullName evidence="13">Membrane protein YidC</fullName>
    </alternativeName>
    <alternativeName>
        <fullName evidence="11 13">membrane integrase YidC</fullName>
    </alternativeName>
</protein>
<dbReference type="NCBIfam" id="TIGR03593">
    <property type="entry name" value="yidC_nterm"/>
    <property type="match status" value="1"/>
</dbReference>
<evidence type="ECO:0000256" key="1">
    <source>
        <dbReference type="ARBA" id="ARBA00004429"/>
    </source>
</evidence>
<keyword evidence="6 13" id="KW-0812">Transmembrane</keyword>
<dbReference type="PANTHER" id="PTHR12428:SF65">
    <property type="entry name" value="CYTOCHROME C OXIDASE ASSEMBLY PROTEIN COX18, MITOCHONDRIAL"/>
    <property type="match status" value="1"/>
</dbReference>
<comment type="subunit">
    <text evidence="13">Interacts with the Sec translocase complex via SecD. Specifically interacts with transmembrane segments of nascent integral membrane proteins during membrane integration.</text>
</comment>
<dbReference type="RefSeq" id="WP_223926150.1">
    <property type="nucleotide sequence ID" value="NZ_BPTU01000001.1"/>
</dbReference>
<dbReference type="NCBIfam" id="TIGR03592">
    <property type="entry name" value="yidC_oxa1_cterm"/>
    <property type="match status" value="1"/>
</dbReference>
<organism evidence="17 18">
    <name type="scientific">Prevotella lacticifex</name>
    <dbReference type="NCBI Taxonomy" id="2854755"/>
    <lineage>
        <taxon>Bacteria</taxon>
        <taxon>Pseudomonadati</taxon>
        <taxon>Bacteroidota</taxon>
        <taxon>Bacteroidia</taxon>
        <taxon>Bacteroidales</taxon>
        <taxon>Prevotellaceae</taxon>
        <taxon>Prevotella</taxon>
    </lineage>
</organism>
<accession>A0A9R1C9X8</accession>
<dbReference type="AlphaFoldDB" id="A0A9R1C9X8"/>
<evidence type="ECO:0000256" key="13">
    <source>
        <dbReference type="HAMAP-Rule" id="MF_01810"/>
    </source>
</evidence>
<dbReference type="Pfam" id="PF02096">
    <property type="entry name" value="60KD_IMP"/>
    <property type="match status" value="1"/>
</dbReference>
<dbReference type="GO" id="GO:0032977">
    <property type="term" value="F:membrane insertase activity"/>
    <property type="evidence" value="ECO:0007669"/>
    <property type="project" value="InterPro"/>
</dbReference>
<keyword evidence="18" id="KW-1185">Reference proteome</keyword>
<dbReference type="InterPro" id="IPR047196">
    <property type="entry name" value="YidC_ALB_C"/>
</dbReference>
<comment type="caution">
    <text evidence="17">The sequence shown here is derived from an EMBL/GenBank/DDBJ whole genome shotgun (WGS) entry which is preliminary data.</text>
</comment>
<keyword evidence="10 13" id="KW-0143">Chaperone</keyword>
<feature type="domain" description="Membrane insertase YidC/Oxa/ALB C-terminal" evidence="15">
    <location>
        <begin position="392"/>
        <end position="594"/>
    </location>
</feature>
<evidence type="ECO:0000313" key="17">
    <source>
        <dbReference type="EMBL" id="GJG58659.1"/>
    </source>
</evidence>
<dbReference type="Gene3D" id="2.70.98.90">
    <property type="match status" value="1"/>
</dbReference>
<evidence type="ECO:0000256" key="10">
    <source>
        <dbReference type="ARBA" id="ARBA00023186"/>
    </source>
</evidence>
<sequence>MDKNTVIGFVLIAAVLFGFAWWQQPSEAELKAQHEQYEKDSIAAAKQATAAKVAQAKQKAAQLAAATNDSALFHTAVTGTAQNIVLKNSKLELTLSTKGGTVTKAYIKNEKGSTRYVGHNIADKSGKSDDPDGVTLFDGNDQQLSYTLVAKESNISTKDLYFTPSNQTDSTVTLTAEAAPGKTLTLTYKLGKDYLLHVSLRANGMAGLFDPNATKLDVNWHEKVKEQERGFTFENRYARLDWKTTDGDFDHLNESSNKEENVDDQLEWVAFKNQFFSTVMISKDGFDKGADLHSVAYDKKDQENNKVRYLKDLNAKMKANFDPSGQKPTELEFYIGPNDFYILKDVQKQSTFGKDLDLERVVFLGWPLFRIINRWFTLPVFTFLTNAGIPMGIVLILITLLLKLITYPMVKKSYMASAKMRVLRPKLDEATKQYDKPEDQMQKQQAMMQLYSEYGVSPLSGCLPMLIQMPIWIAMFNFVPNAIQLRGQSFLWMNDLSTYDPILEWGSNLWLIGDHLSLTCILFVGSQLLYSWFTMQLQKDQMIGQQAEQMKMMQWMMYIMPLMFFFMFNDYSSGLNFYYFISLLFSAIIMFVLRKTTNDEKLLAILEANRAENKKNPKKMSGMAARLQRMQQEQQELERKRAELERKRRKL</sequence>
<dbReference type="CDD" id="cd20070">
    <property type="entry name" value="5TM_YidC_Alb3"/>
    <property type="match status" value="1"/>
</dbReference>
<gene>
    <name evidence="13 17" type="primary">yidC</name>
    <name evidence="17" type="ORF">PRLR5076_15100</name>
</gene>
<dbReference type="PRINTS" id="PR00701">
    <property type="entry name" value="60KDINNERMP"/>
</dbReference>
<evidence type="ECO:0000259" key="16">
    <source>
        <dbReference type="Pfam" id="PF14849"/>
    </source>
</evidence>
<feature type="compositionally biased region" description="Low complexity" evidence="14">
    <location>
        <begin position="623"/>
        <end position="634"/>
    </location>
</feature>
<evidence type="ECO:0000256" key="7">
    <source>
        <dbReference type="ARBA" id="ARBA00022927"/>
    </source>
</evidence>
<dbReference type="GO" id="GO:0051205">
    <property type="term" value="P:protein insertion into membrane"/>
    <property type="evidence" value="ECO:0007669"/>
    <property type="project" value="TreeGrafter"/>
</dbReference>
<keyword evidence="7 13" id="KW-0653">Protein transport</keyword>
<name>A0A9R1C9X8_9BACT</name>
<dbReference type="Proteomes" id="UP000825483">
    <property type="component" value="Unassembled WGS sequence"/>
</dbReference>
<comment type="similarity">
    <text evidence="2 13">Belongs to the OXA1/ALB3/YidC family. Type 1 subfamily.</text>
</comment>
<dbReference type="CDD" id="cd19961">
    <property type="entry name" value="EcYidC-like_peri"/>
    <property type="match status" value="1"/>
</dbReference>
<dbReference type="InterPro" id="IPR038221">
    <property type="entry name" value="YidC_periplasmic_sf"/>
</dbReference>
<dbReference type="InterPro" id="IPR019998">
    <property type="entry name" value="Membr_insert_YidC"/>
</dbReference>
<evidence type="ECO:0000256" key="12">
    <source>
        <dbReference type="ARBA" id="ARBA00033342"/>
    </source>
</evidence>
<evidence type="ECO:0000256" key="3">
    <source>
        <dbReference type="ARBA" id="ARBA00015325"/>
    </source>
</evidence>
<feature type="transmembrane region" description="Helical" evidence="13">
    <location>
        <begin position="451"/>
        <end position="475"/>
    </location>
</feature>
<feature type="transmembrane region" description="Helical" evidence="13">
    <location>
        <begin position="515"/>
        <end position="534"/>
    </location>
</feature>
<reference evidence="17" key="1">
    <citation type="journal article" date="2022" name="Int. J. Syst. Evol. Microbiol.">
        <title>Prevotella lacticifex sp. nov., isolated from the rumen of cows.</title>
        <authorList>
            <person name="Shinkai T."/>
            <person name="Ikeyama N."/>
            <person name="Kumagai M."/>
            <person name="Ohmori H."/>
            <person name="Sakamoto M."/>
            <person name="Ohkuma M."/>
            <person name="Mitsumori M."/>
        </authorList>
    </citation>
    <scope>NUCLEOTIDE SEQUENCE</scope>
    <source>
        <strain evidence="17">R5076</strain>
    </source>
</reference>
<feature type="transmembrane region" description="Helical" evidence="13">
    <location>
        <begin position="555"/>
        <end position="571"/>
    </location>
</feature>
<dbReference type="GeneID" id="72467307"/>
<feature type="transmembrane region" description="Helical" evidence="13">
    <location>
        <begin position="577"/>
        <end position="593"/>
    </location>
</feature>
<dbReference type="NCBIfam" id="NF002356">
    <property type="entry name" value="PRK01318.2-3"/>
    <property type="match status" value="1"/>
</dbReference>
<evidence type="ECO:0000256" key="14">
    <source>
        <dbReference type="SAM" id="MobiDB-lite"/>
    </source>
</evidence>
<dbReference type="PANTHER" id="PTHR12428">
    <property type="entry name" value="OXA1"/>
    <property type="match status" value="1"/>
</dbReference>
<dbReference type="InterPro" id="IPR028053">
    <property type="entry name" value="Membr_insert_YidC_N"/>
</dbReference>
<dbReference type="HAMAP" id="MF_01810">
    <property type="entry name" value="YidC_type1"/>
    <property type="match status" value="1"/>
</dbReference>
<evidence type="ECO:0000256" key="2">
    <source>
        <dbReference type="ARBA" id="ARBA00010527"/>
    </source>
</evidence>
<evidence type="ECO:0000256" key="8">
    <source>
        <dbReference type="ARBA" id="ARBA00022989"/>
    </source>
</evidence>
<evidence type="ECO:0000256" key="4">
    <source>
        <dbReference type="ARBA" id="ARBA00022448"/>
    </source>
</evidence>
<feature type="region of interest" description="Disordered" evidence="14">
    <location>
        <begin position="614"/>
        <end position="651"/>
    </location>
</feature>
<keyword evidence="9 13" id="KW-0472">Membrane</keyword>
<keyword evidence="4 13" id="KW-0813">Transport</keyword>
<proteinExistence type="inferred from homology"/>
<evidence type="ECO:0000256" key="5">
    <source>
        <dbReference type="ARBA" id="ARBA00022475"/>
    </source>
</evidence>
<comment type="function">
    <text evidence="13">Required for the insertion and/or proper folding and/or complex formation of integral membrane proteins into the membrane. Involved in integration of membrane proteins that insert both dependently and independently of the Sec translocase complex, as well as at least some lipoproteins. Aids folding of multispanning membrane proteins.</text>
</comment>
<feature type="domain" description="Membrane insertase YidC N-terminal" evidence="16">
    <location>
        <begin position="84"/>
        <end position="375"/>
    </location>
</feature>